<name>A0A504YI03_FASGI</name>
<feature type="compositionally biased region" description="Polar residues" evidence="2">
    <location>
        <begin position="263"/>
        <end position="276"/>
    </location>
</feature>
<keyword evidence="4" id="KW-1185">Reference proteome</keyword>
<dbReference type="GO" id="GO:0007165">
    <property type="term" value="P:signal transduction"/>
    <property type="evidence" value="ECO:0007669"/>
    <property type="project" value="TreeGrafter"/>
</dbReference>
<feature type="region of interest" description="Disordered" evidence="2">
    <location>
        <begin position="263"/>
        <end position="305"/>
    </location>
</feature>
<gene>
    <name evidence="3" type="ORF">FGIG_08216</name>
</gene>
<dbReference type="EMBL" id="SUNJ01013053">
    <property type="protein sequence ID" value="TPP57547.1"/>
    <property type="molecule type" value="Genomic_DNA"/>
</dbReference>
<dbReference type="AlphaFoldDB" id="A0A504YI03"/>
<dbReference type="InterPro" id="IPR008862">
    <property type="entry name" value="Tcp11"/>
</dbReference>
<comment type="similarity">
    <text evidence="1">Belongs to the TCP11 family.</text>
</comment>
<feature type="compositionally biased region" description="Polar residues" evidence="2">
    <location>
        <begin position="609"/>
        <end position="622"/>
    </location>
</feature>
<evidence type="ECO:0000256" key="2">
    <source>
        <dbReference type="SAM" id="MobiDB-lite"/>
    </source>
</evidence>
<evidence type="ECO:0000313" key="3">
    <source>
        <dbReference type="EMBL" id="TPP57547.1"/>
    </source>
</evidence>
<feature type="compositionally biased region" description="Low complexity" evidence="2">
    <location>
        <begin position="277"/>
        <end position="290"/>
    </location>
</feature>
<dbReference type="STRING" id="46835.A0A504YI03"/>
<comment type="caution">
    <text evidence="3">The sequence shown here is derived from an EMBL/GenBank/DDBJ whole genome shotgun (WGS) entry which is preliminary data.</text>
</comment>
<dbReference type="OrthoDB" id="276323at2759"/>
<dbReference type="PANTHER" id="PTHR12832">
    <property type="entry name" value="TESTIS-SPECIFIC PROTEIN PBS13 T-COMPLEX 11"/>
    <property type="match status" value="1"/>
</dbReference>
<protein>
    <submittedName>
        <fullName evidence="3">T-complex protein 11</fullName>
    </submittedName>
</protein>
<proteinExistence type="inferred from homology"/>
<feature type="compositionally biased region" description="Basic and acidic residues" evidence="2">
    <location>
        <begin position="623"/>
        <end position="634"/>
    </location>
</feature>
<sequence length="634" mass="70402">MKMKIWSLQVMFGTSREKEIQQVPALSFLQHWNYVFPNSITAVLCTMGQLAEAANAFYNMSLAHEITVDAGFKIEKHEPPKESLENCIKKTMHQAFWDLLRSSLESEPVDYEPVLRLLAEVKQSLNDLVLPNQKTLQKLIDNSLDLEVARTELDETGHICLEAYLEQVINLMKQFCAPVRDKEVEALRSIDNPVDAFQHAFALLEKMHMDLANFTIAHIRPYIRQQAVTYERTKFTEFLEAQQAVGVDGLLRTRNWIREAYQQLNPEETPVGSQNQTTTSDTHSESSSTSKGADELMGVSHPAPIQPTPNNILREAYLILLTRSTTNDWPETVIMDQQRIHGLGTQLSLIVKLSSLILVVCNYVAMNAARIFPNTSSVRLDSSMMLDLKNSLCRSAVIALTAGQTDASDDESDTADQIILAVEHWANRVMKNRNHGQSYTSTTADKGCVSFILPIPLVESLREQINEVLNNSHPVHALMHKRAIGFLRLALSSQPPESIPMPAGFGVLCDFTQQSLAHARAANTGPPVMATGVSGQLLPSGHLLSDCGRPASDCCTGTSVSSTDTENFSLSHLASRLLPLLALNRHVFGPWYAEIIQSLLEPKRTSDASYESSNCTASSEPKQANEDTTFHMST</sequence>
<reference evidence="3 4" key="1">
    <citation type="submission" date="2019-04" db="EMBL/GenBank/DDBJ databases">
        <title>Annotation for the trematode Fasciola gigantica.</title>
        <authorList>
            <person name="Choi Y.-J."/>
        </authorList>
    </citation>
    <scope>NUCLEOTIDE SEQUENCE [LARGE SCALE GENOMIC DNA]</scope>
    <source>
        <strain evidence="3">Uganda_cow_1</strain>
    </source>
</reference>
<organism evidence="3 4">
    <name type="scientific">Fasciola gigantica</name>
    <name type="common">Giant liver fluke</name>
    <dbReference type="NCBI Taxonomy" id="46835"/>
    <lineage>
        <taxon>Eukaryota</taxon>
        <taxon>Metazoa</taxon>
        <taxon>Spiralia</taxon>
        <taxon>Lophotrochozoa</taxon>
        <taxon>Platyhelminthes</taxon>
        <taxon>Trematoda</taxon>
        <taxon>Digenea</taxon>
        <taxon>Plagiorchiida</taxon>
        <taxon>Echinostomata</taxon>
        <taxon>Echinostomatoidea</taxon>
        <taxon>Fasciolidae</taxon>
        <taxon>Fasciola</taxon>
    </lineage>
</organism>
<dbReference type="PANTHER" id="PTHR12832:SF11">
    <property type="entry name" value="LD23868P"/>
    <property type="match status" value="1"/>
</dbReference>
<dbReference type="Pfam" id="PF05794">
    <property type="entry name" value="Tcp11"/>
    <property type="match status" value="1"/>
</dbReference>
<evidence type="ECO:0000256" key="1">
    <source>
        <dbReference type="ARBA" id="ARBA00010954"/>
    </source>
</evidence>
<accession>A0A504YI03</accession>
<evidence type="ECO:0000313" key="4">
    <source>
        <dbReference type="Proteomes" id="UP000316759"/>
    </source>
</evidence>
<dbReference type="Proteomes" id="UP000316759">
    <property type="component" value="Unassembled WGS sequence"/>
</dbReference>
<feature type="region of interest" description="Disordered" evidence="2">
    <location>
        <begin position="609"/>
        <end position="634"/>
    </location>
</feature>